<name>A0ABY2TPL0_9SPIR</name>
<keyword evidence="2" id="KW-1185">Reference proteome</keyword>
<dbReference type="RefSeq" id="WP_137998799.1">
    <property type="nucleotide sequence ID" value="NZ_SJDU01000248.1"/>
</dbReference>
<reference evidence="1 2" key="1">
    <citation type="journal article" date="2019" name="Anaerobe">
        <title>Brachyspira catarrhinii sp. nov., an anaerobic intestinal spirochaete isolated from vervet monkeys may have been misidentified as Brachyspira aalborgi in previous studies.</title>
        <authorList>
            <person name="Phillips N.D."/>
            <person name="La T."/>
            <person name="Hampson D.J."/>
        </authorList>
    </citation>
    <scope>NUCLEOTIDE SEQUENCE [LARGE SCALE GENOMIC DNA]</scope>
    <source>
        <strain evidence="1 2">Z12</strain>
    </source>
</reference>
<proteinExistence type="predicted"/>
<evidence type="ECO:0000313" key="2">
    <source>
        <dbReference type="Proteomes" id="UP000310168"/>
    </source>
</evidence>
<dbReference type="EMBL" id="SJDU01000248">
    <property type="protein sequence ID" value="TKZ33124.1"/>
    <property type="molecule type" value="Genomic_DNA"/>
</dbReference>
<evidence type="ECO:0008006" key="3">
    <source>
        <dbReference type="Google" id="ProtNLM"/>
    </source>
</evidence>
<protein>
    <recommendedName>
        <fullName evidence="3">NERD domain-containing protein</fullName>
    </recommendedName>
</protein>
<comment type="caution">
    <text evidence="1">The sequence shown here is derived from an EMBL/GenBank/DDBJ whole genome shotgun (WGS) entry which is preliminary data.</text>
</comment>
<accession>A0ABY2TPL0</accession>
<gene>
    <name evidence="1" type="ORF">EZH24_08845</name>
</gene>
<evidence type="ECO:0000313" key="1">
    <source>
        <dbReference type="EMBL" id="TKZ33124.1"/>
    </source>
</evidence>
<dbReference type="Proteomes" id="UP000310168">
    <property type="component" value="Unassembled WGS sequence"/>
</dbReference>
<sequence>MAEINKNYKLANEIIADIIKKNDIKSGEYYYSEALEIAKRIYKNLNEFVDKELKQYNWLDVHYILLEHYSKTIHELDNKHEHDELLKHQVYILAYFIELNLDKSYPGSSIANTDKINILIRLVSLMYVLQEDITTLNIIGNDYSNNSKAKKYLHLSINEDLTIDSYVDNNTKENYDHYFHIGHDSLKNISKEITYTLSNELGIDFLGYMLIVMLFAQKSVSNDLKVFQIELNNVLNEIRDKKFNSEIIKINYDEFISKLEIAPIGIKNKKEWLSEILNYLIIDKEKIKYVGDKKNEYINIDYRFKRENRFDLKPIIKKDDILIFSRESLIIVFYQWNNCFEYFYLPYDFSLDRSAKLLRDKKKTYEKDIVSNVYNLLRKNNYKVVSNFEVYKILKDKSLRYLGDYDIIATNDKTKEILIIECKFIKLSRDKIEALDQQKKFYGTAEKIIKKDICHTEPLKYYDEKFQRRIYYMQDNYKKILTKNNLIDINIDYNIKSFMIFNRYFTPLFKELDFEVLSFNKFKESLESNQL</sequence>
<organism evidence="1 2">
    <name type="scientific">Brachyspira catarrhinii</name>
    <dbReference type="NCBI Taxonomy" id="2528966"/>
    <lineage>
        <taxon>Bacteria</taxon>
        <taxon>Pseudomonadati</taxon>
        <taxon>Spirochaetota</taxon>
        <taxon>Spirochaetia</taxon>
        <taxon>Brachyspirales</taxon>
        <taxon>Brachyspiraceae</taxon>
        <taxon>Brachyspira</taxon>
    </lineage>
</organism>